<dbReference type="InterPro" id="IPR014718">
    <property type="entry name" value="GH-type_carb-bd"/>
</dbReference>
<dbReference type="Gene3D" id="2.70.98.10">
    <property type="match status" value="1"/>
</dbReference>
<dbReference type="PIRSF" id="PIRSF016020">
    <property type="entry name" value="PHexose_mutarotase"/>
    <property type="match status" value="1"/>
</dbReference>
<evidence type="ECO:0000256" key="2">
    <source>
        <dbReference type="ARBA" id="ARBA00005866"/>
    </source>
</evidence>
<comment type="caution">
    <text evidence="7">The sequence shown here is derived from an EMBL/GenBank/DDBJ whole genome shotgun (WGS) entry which is preliminary data.</text>
</comment>
<proteinExistence type="inferred from homology"/>
<protein>
    <recommendedName>
        <fullName evidence="3 5">Glucose-6-phosphate 1-epimerase</fullName>
        <ecNumber evidence="3 5">5.1.3.15</ecNumber>
    </recommendedName>
</protein>
<dbReference type="CDD" id="cd09020">
    <property type="entry name" value="D-hex-6-P-epi_like"/>
    <property type="match status" value="1"/>
</dbReference>
<dbReference type="InterPro" id="IPR025532">
    <property type="entry name" value="G6P_1-epimerase"/>
</dbReference>
<evidence type="ECO:0000256" key="1">
    <source>
        <dbReference type="ARBA" id="ARBA00001096"/>
    </source>
</evidence>
<reference evidence="7 8" key="1">
    <citation type="submission" date="2016-06" db="EMBL/GenBank/DDBJ databases">
        <title>Evolution of pathogenesis and genome organization in the Tremellales.</title>
        <authorList>
            <person name="Cuomo C."/>
            <person name="Litvintseva A."/>
            <person name="Heitman J."/>
            <person name="Chen Y."/>
            <person name="Sun S."/>
            <person name="Springer D."/>
            <person name="Dromer F."/>
            <person name="Young S."/>
            <person name="Zeng Q."/>
            <person name="Chapman S."/>
            <person name="Gujja S."/>
            <person name="Saif S."/>
            <person name="Birren B."/>
        </authorList>
    </citation>
    <scope>NUCLEOTIDE SEQUENCE [LARGE SCALE GENOMIC DNA]</scope>
    <source>
        <strain evidence="7 8">CBS 6039</strain>
    </source>
</reference>
<gene>
    <name evidence="7" type="ORF">L202_06060</name>
</gene>
<evidence type="ECO:0000256" key="5">
    <source>
        <dbReference type="PIRNR" id="PIRNR016020"/>
    </source>
</evidence>
<feature type="binding site" evidence="6">
    <location>
        <position position="55"/>
    </location>
    <ligand>
        <name>substrate</name>
    </ligand>
</feature>
<dbReference type="OrthoDB" id="1659429at2759"/>
<comment type="catalytic activity">
    <reaction evidence="1">
        <text>alpha-D-glucose 6-phosphate = beta-D-glucose 6-phosphate</text>
        <dbReference type="Rhea" id="RHEA:16249"/>
        <dbReference type="ChEBI" id="CHEBI:58225"/>
        <dbReference type="ChEBI" id="CHEBI:58247"/>
        <dbReference type="EC" id="5.1.3.15"/>
    </reaction>
</comment>
<dbReference type="InterPro" id="IPR011013">
    <property type="entry name" value="Gal_mutarotase_sf_dom"/>
</dbReference>
<comment type="similarity">
    <text evidence="2 5">Belongs to the glucose-6-phosphate 1-epimerase family.</text>
</comment>
<dbReference type="STRING" id="1295533.A0A1E3HIF1"/>
<name>A0A1E3HIF1_9TREE</name>
<evidence type="ECO:0000256" key="3">
    <source>
        <dbReference type="ARBA" id="ARBA00012083"/>
    </source>
</evidence>
<dbReference type="InterPro" id="IPR008183">
    <property type="entry name" value="Aldose_1/G6P_1-epimerase"/>
</dbReference>
<dbReference type="GO" id="GO:0030246">
    <property type="term" value="F:carbohydrate binding"/>
    <property type="evidence" value="ECO:0007669"/>
    <property type="project" value="UniProtKB-UniRule"/>
</dbReference>
<dbReference type="RefSeq" id="XP_018991663.1">
    <property type="nucleotide sequence ID" value="XM_019140512.1"/>
</dbReference>
<evidence type="ECO:0000256" key="6">
    <source>
        <dbReference type="PIRSR" id="PIRSR016020-2"/>
    </source>
</evidence>
<dbReference type="PANTHER" id="PTHR11122">
    <property type="entry name" value="APOSPORY-ASSOCIATED PROTEIN C-RELATED"/>
    <property type="match status" value="1"/>
</dbReference>
<dbReference type="Proteomes" id="UP000094065">
    <property type="component" value="Unassembled WGS sequence"/>
</dbReference>
<evidence type="ECO:0000313" key="8">
    <source>
        <dbReference type="Proteomes" id="UP000094065"/>
    </source>
</evidence>
<comment type="function">
    <text evidence="5">Catalyzes the interconversion between the alpha and beta anomers from at least three hexose 6-phosphate sugars (Glc6P, Gal6P, and Man6P).</text>
</comment>
<dbReference type="GO" id="GO:0005975">
    <property type="term" value="P:carbohydrate metabolic process"/>
    <property type="evidence" value="ECO:0007669"/>
    <property type="project" value="InterPro"/>
</dbReference>
<dbReference type="PANTHER" id="PTHR11122:SF13">
    <property type="entry name" value="GLUCOSE-6-PHOSPHATE 1-EPIMERASE"/>
    <property type="match status" value="1"/>
</dbReference>
<dbReference type="SUPFAM" id="SSF74650">
    <property type="entry name" value="Galactose mutarotase-like"/>
    <property type="match status" value="1"/>
</dbReference>
<feature type="binding site" evidence="6">
    <location>
        <position position="80"/>
    </location>
    <ligand>
        <name>substrate</name>
    </ligand>
</feature>
<dbReference type="Pfam" id="PF01263">
    <property type="entry name" value="Aldose_epim"/>
    <property type="match status" value="1"/>
</dbReference>
<dbReference type="EMBL" id="AWGJ01000009">
    <property type="protein sequence ID" value="ODN76132.1"/>
    <property type="molecule type" value="Genomic_DNA"/>
</dbReference>
<dbReference type="EC" id="5.1.3.15" evidence="3 5"/>
<keyword evidence="8" id="KW-1185">Reference proteome</keyword>
<sequence>MGVSQNEQTVTLTHESGASAEIYLFGATLTSWKQGGKERMFVSSKSKLDGTRAIRGGIPVVFPIFGPPPSSPPEYAALPQHGFARTSQWALEETIMDRPEGVSVRFVHPGPPATFPHEFKLSYVVTLTAHQLSTDVHVVNSGKEDFKFQTLLHNYLAVPDSSKIKITGIDKGTTYKDKVLGMKEYESDGSALVIDKEIDRVYQKVPSQEIVVDDGAGSGYKVHFHGLEDCTIWNPQEATGSQMTDMEAGGWVNASYDNLAMLMPFTGSIHLYRAGIRSGIQDACSRGRVYRRADYHCPLG</sequence>
<evidence type="ECO:0000256" key="4">
    <source>
        <dbReference type="ARBA" id="ARBA00023235"/>
    </source>
</evidence>
<dbReference type="GeneID" id="30157369"/>
<dbReference type="AlphaFoldDB" id="A0A1E3HIF1"/>
<keyword evidence="4 5" id="KW-0413">Isomerase</keyword>
<dbReference type="GO" id="GO:0005737">
    <property type="term" value="C:cytoplasm"/>
    <property type="evidence" value="ECO:0007669"/>
    <property type="project" value="TreeGrafter"/>
</dbReference>
<organism evidence="7 8">
    <name type="scientific">Cryptococcus amylolentus CBS 6039</name>
    <dbReference type="NCBI Taxonomy" id="1295533"/>
    <lineage>
        <taxon>Eukaryota</taxon>
        <taxon>Fungi</taxon>
        <taxon>Dikarya</taxon>
        <taxon>Basidiomycota</taxon>
        <taxon>Agaricomycotina</taxon>
        <taxon>Tremellomycetes</taxon>
        <taxon>Tremellales</taxon>
        <taxon>Cryptococcaceae</taxon>
        <taxon>Cryptococcus</taxon>
    </lineage>
</organism>
<accession>A0A1E3HIF1</accession>
<feature type="binding site" evidence="6">
    <location>
        <position position="85"/>
    </location>
    <ligand>
        <name>substrate</name>
    </ligand>
</feature>
<dbReference type="GO" id="GO:0047938">
    <property type="term" value="F:glucose-6-phosphate 1-epimerase activity"/>
    <property type="evidence" value="ECO:0007669"/>
    <property type="project" value="UniProtKB-UniRule"/>
</dbReference>
<evidence type="ECO:0000313" key="7">
    <source>
        <dbReference type="EMBL" id="ODN76132.1"/>
    </source>
</evidence>